<keyword evidence="1" id="KW-1133">Transmembrane helix</keyword>
<dbReference type="Pfam" id="PF11297">
    <property type="entry name" value="DUF3098"/>
    <property type="match status" value="1"/>
</dbReference>
<reference evidence="3" key="1">
    <citation type="journal article" date="2019" name="Int. J. Syst. Evol. Microbiol.">
        <title>The Global Catalogue of Microorganisms (GCM) 10K type strain sequencing project: providing services to taxonomists for standard genome sequencing and annotation.</title>
        <authorList>
            <consortium name="The Broad Institute Genomics Platform"/>
            <consortium name="The Broad Institute Genome Sequencing Center for Infectious Disease"/>
            <person name="Wu L."/>
            <person name="Ma J."/>
        </authorList>
    </citation>
    <scope>NUCLEOTIDE SEQUENCE [LARGE SCALE GENOMIC DNA]</scope>
    <source>
        <strain evidence="3">KCTC 52298</strain>
    </source>
</reference>
<organism evidence="2 3">
    <name type="scientific">Sphingobacterium tabacisoli</name>
    <dbReference type="NCBI Taxonomy" id="2044855"/>
    <lineage>
        <taxon>Bacteria</taxon>
        <taxon>Pseudomonadati</taxon>
        <taxon>Bacteroidota</taxon>
        <taxon>Sphingobacteriia</taxon>
        <taxon>Sphingobacteriales</taxon>
        <taxon>Sphingobacteriaceae</taxon>
        <taxon>Sphingobacterium</taxon>
    </lineage>
</organism>
<evidence type="ECO:0000256" key="1">
    <source>
        <dbReference type="SAM" id="Phobius"/>
    </source>
</evidence>
<keyword evidence="3" id="KW-1185">Reference proteome</keyword>
<comment type="caution">
    <text evidence="2">The sequence shown here is derived from an EMBL/GenBank/DDBJ whole genome shotgun (WGS) entry which is preliminary data.</text>
</comment>
<feature type="transmembrane region" description="Helical" evidence="1">
    <location>
        <begin position="22"/>
        <end position="41"/>
    </location>
</feature>
<dbReference type="Proteomes" id="UP001597440">
    <property type="component" value="Unassembled WGS sequence"/>
</dbReference>
<keyword evidence="1" id="KW-0472">Membrane</keyword>
<evidence type="ECO:0000313" key="3">
    <source>
        <dbReference type="Proteomes" id="UP001597440"/>
    </source>
</evidence>
<protein>
    <submittedName>
        <fullName evidence="2">DUF3098 domain-containing protein</fullName>
    </submittedName>
</protein>
<feature type="transmembrane region" description="Helical" evidence="1">
    <location>
        <begin position="53"/>
        <end position="73"/>
    </location>
</feature>
<name>A0ABW5L6V5_9SPHI</name>
<dbReference type="RefSeq" id="WP_210353893.1">
    <property type="nucleotide sequence ID" value="NZ_JAEQMU010000001.1"/>
</dbReference>
<gene>
    <name evidence="2" type="ORF">ACFSQW_14320</name>
</gene>
<keyword evidence="1" id="KW-0812">Transmembrane</keyword>
<accession>A0ABW5L6V5</accession>
<evidence type="ECO:0000313" key="2">
    <source>
        <dbReference type="EMBL" id="MFD2555576.1"/>
    </source>
</evidence>
<dbReference type="InterPro" id="IPR021448">
    <property type="entry name" value="DUF3098"/>
</dbReference>
<sequence>MSQKNPLISNEKKSSLFVFQKVNYQLFIVSIVIVAIGFFLMMGTEDIYSFAKITLAPLVVILGFAVGFIAILYKPKNKNI</sequence>
<dbReference type="EMBL" id="JBHULD010000014">
    <property type="protein sequence ID" value="MFD2555576.1"/>
    <property type="molecule type" value="Genomic_DNA"/>
</dbReference>
<proteinExistence type="predicted"/>